<comment type="caution">
    <text evidence="1">The sequence shown here is derived from an EMBL/GenBank/DDBJ whole genome shotgun (WGS) entry which is preliminary data.</text>
</comment>
<dbReference type="InterPro" id="IPR038373">
    <property type="entry name" value="Restrct_endonuc_II_HindIII_sf"/>
</dbReference>
<dbReference type="EMBL" id="WMIA01000011">
    <property type="protein sequence ID" value="MTF39233.1"/>
    <property type="molecule type" value="Genomic_DNA"/>
</dbReference>
<dbReference type="InterPro" id="IPR019043">
    <property type="entry name" value="Restrct_endonuc_II_HindIII"/>
</dbReference>
<accession>A0A844GUK6</accession>
<dbReference type="Proteomes" id="UP000437131">
    <property type="component" value="Unassembled WGS sequence"/>
</dbReference>
<keyword evidence="1" id="KW-0540">Nuclease</keyword>
<dbReference type="Gene3D" id="6.10.250.1510">
    <property type="match status" value="1"/>
</dbReference>
<sequence length="304" mass="35406">MTNIIDQKAIENRKIWINKIQNYRGNFADEAKNIEDELKREIEEKGIDNLIDHLRLCGHIPESYSHDSTEEKLYSKYTDILLSLTYESMGFKSLVFAERSDSADVEIFGKNFGFIADAKAFRLSRTAKNQKDFKIQAMDNWKRGKPYAMVVCPIYQLPNRSSQIYQQAISRNVCIFTYSHLALLLNFFLKENKLVIENLLEEIFKVIPALNPSKNAVDYWLAVNKTILNFSDKIQKLWQLEKQAVIESTKIAKEEALYFLASEREKIMTMSHEEALKELIKINRIDSRIKTIESIKENGLFSIQ</sequence>
<gene>
    <name evidence="1" type="ORF">GGC33_09855</name>
</gene>
<dbReference type="Pfam" id="PF09518">
    <property type="entry name" value="RE_HindIII"/>
    <property type="match status" value="1"/>
</dbReference>
<dbReference type="Gene3D" id="3.40.91.70">
    <property type="entry name" value="Type II restriction endonuclease, HindIII"/>
    <property type="match status" value="1"/>
</dbReference>
<evidence type="ECO:0000313" key="1">
    <source>
        <dbReference type="EMBL" id="MTF39233.1"/>
    </source>
</evidence>
<name>A0A844GUK6_9CHRO</name>
<protein>
    <submittedName>
        <fullName evidence="1">HindIII family type II restriction endonuclease</fullName>
    </submittedName>
</protein>
<evidence type="ECO:0000313" key="2">
    <source>
        <dbReference type="Proteomes" id="UP000437131"/>
    </source>
</evidence>
<dbReference type="GO" id="GO:0004519">
    <property type="term" value="F:endonuclease activity"/>
    <property type="evidence" value="ECO:0007669"/>
    <property type="project" value="UniProtKB-KW"/>
</dbReference>
<dbReference type="AlphaFoldDB" id="A0A844GUK6"/>
<reference evidence="1 2" key="1">
    <citation type="submission" date="2019-11" db="EMBL/GenBank/DDBJ databases">
        <title>Isolation of a new High Light Tolerant Cyanobacteria.</title>
        <authorList>
            <person name="Dobson Z."/>
            <person name="Vaughn N."/>
            <person name="Vaughn M."/>
            <person name="Fromme P."/>
            <person name="Mazor Y."/>
        </authorList>
    </citation>
    <scope>NUCLEOTIDE SEQUENCE [LARGE SCALE GENOMIC DNA]</scope>
    <source>
        <strain evidence="1 2">0216</strain>
    </source>
</reference>
<dbReference type="RefSeq" id="WP_155083917.1">
    <property type="nucleotide sequence ID" value="NZ_WMIA01000011.1"/>
</dbReference>
<keyword evidence="1" id="KW-0255">Endonuclease</keyword>
<proteinExistence type="predicted"/>
<keyword evidence="1" id="KW-0378">Hydrolase</keyword>
<organism evidence="1 2">
    <name type="scientific">Cyanobacterium aponinum 0216</name>
    <dbReference type="NCBI Taxonomy" id="2676140"/>
    <lineage>
        <taxon>Bacteria</taxon>
        <taxon>Bacillati</taxon>
        <taxon>Cyanobacteriota</taxon>
        <taxon>Cyanophyceae</taxon>
        <taxon>Oscillatoriophycideae</taxon>
        <taxon>Chroococcales</taxon>
        <taxon>Geminocystaceae</taxon>
        <taxon>Cyanobacterium</taxon>
    </lineage>
</organism>